<accession>A0ABU4HJ83</accession>
<organism evidence="3 4">
    <name type="scientific">Conexibacter stalactiti</name>
    <dbReference type="NCBI Taxonomy" id="1940611"/>
    <lineage>
        <taxon>Bacteria</taxon>
        <taxon>Bacillati</taxon>
        <taxon>Actinomycetota</taxon>
        <taxon>Thermoleophilia</taxon>
        <taxon>Solirubrobacterales</taxon>
        <taxon>Conexibacteraceae</taxon>
        <taxon>Conexibacter</taxon>
    </lineage>
</organism>
<evidence type="ECO:0000256" key="1">
    <source>
        <dbReference type="ARBA" id="ARBA00006817"/>
    </source>
</evidence>
<dbReference type="Pfam" id="PF08327">
    <property type="entry name" value="AHSA1"/>
    <property type="match status" value="1"/>
</dbReference>
<name>A0ABU4HJ83_9ACTN</name>
<comment type="similarity">
    <text evidence="1">Belongs to the AHA1 family.</text>
</comment>
<gene>
    <name evidence="3" type="ORF">R7226_03420</name>
</gene>
<dbReference type="InterPro" id="IPR023393">
    <property type="entry name" value="START-like_dom_sf"/>
</dbReference>
<reference evidence="3 4" key="2">
    <citation type="submission" date="2023-10" db="EMBL/GenBank/DDBJ databases">
        <authorList>
            <person name="Han X.F."/>
        </authorList>
    </citation>
    <scope>NUCLEOTIDE SEQUENCE [LARGE SCALE GENOMIC DNA]</scope>
    <source>
        <strain evidence="3 4">KCTC 39840</strain>
    </source>
</reference>
<dbReference type="InterPro" id="IPR013538">
    <property type="entry name" value="ASHA1/2-like_C"/>
</dbReference>
<feature type="domain" description="Activator of Hsp90 ATPase homologue 1/2-like C-terminal" evidence="2">
    <location>
        <begin position="17"/>
        <end position="139"/>
    </location>
</feature>
<dbReference type="EMBL" id="JAWSTH010000004">
    <property type="protein sequence ID" value="MDW5593371.1"/>
    <property type="molecule type" value="Genomic_DNA"/>
</dbReference>
<reference evidence="4" key="1">
    <citation type="submission" date="2023-07" db="EMBL/GenBank/DDBJ databases">
        <title>Conexibacter stalactiti sp. nov., isolated from stalactites in a lava cave and emended description of the genus Conexibacter.</title>
        <authorList>
            <person name="Lee S.D."/>
        </authorList>
    </citation>
    <scope>NUCLEOTIDE SEQUENCE [LARGE SCALE GENOMIC DNA]</scope>
    <source>
        <strain evidence="4">KCTC 39840</strain>
    </source>
</reference>
<evidence type="ECO:0000313" key="3">
    <source>
        <dbReference type="EMBL" id="MDW5593371.1"/>
    </source>
</evidence>
<sequence>MTAEPAAAVHRSVVLPVSREHAWRAVTDPDQLACWLADDVELEPRAGGAARFRWDDGGDRVGVVDELTEQRRIAFRWQAADADDDTGESLVELTLDDVEGGTRVSVVEVRTDALRSGDAELTPAGTPTAWTQRMGALAACSLCAWA</sequence>
<protein>
    <submittedName>
        <fullName evidence="3">SRPBCC domain-containing protein</fullName>
    </submittedName>
</protein>
<proteinExistence type="inferred from homology"/>
<dbReference type="RefSeq" id="WP_318595630.1">
    <property type="nucleotide sequence ID" value="NZ_JAWSTH010000004.1"/>
</dbReference>
<evidence type="ECO:0000259" key="2">
    <source>
        <dbReference type="Pfam" id="PF08327"/>
    </source>
</evidence>
<dbReference type="Gene3D" id="3.30.530.20">
    <property type="match status" value="1"/>
</dbReference>
<evidence type="ECO:0000313" key="4">
    <source>
        <dbReference type="Proteomes" id="UP001284601"/>
    </source>
</evidence>
<comment type="caution">
    <text evidence="3">The sequence shown here is derived from an EMBL/GenBank/DDBJ whole genome shotgun (WGS) entry which is preliminary data.</text>
</comment>
<dbReference type="Proteomes" id="UP001284601">
    <property type="component" value="Unassembled WGS sequence"/>
</dbReference>
<dbReference type="SUPFAM" id="SSF55961">
    <property type="entry name" value="Bet v1-like"/>
    <property type="match status" value="1"/>
</dbReference>
<keyword evidence="4" id="KW-1185">Reference proteome</keyword>